<accession>A0AAN9I5H0</accession>
<protein>
    <submittedName>
        <fullName evidence="2">Uncharacterized protein</fullName>
    </submittedName>
</protein>
<dbReference type="Proteomes" id="UP001372338">
    <property type="component" value="Unassembled WGS sequence"/>
</dbReference>
<feature type="region of interest" description="Disordered" evidence="1">
    <location>
        <begin position="1"/>
        <end position="31"/>
    </location>
</feature>
<reference evidence="2 3" key="1">
    <citation type="submission" date="2024-01" db="EMBL/GenBank/DDBJ databases">
        <title>The genomes of 5 underutilized Papilionoideae crops provide insights into root nodulation and disease resistanc.</title>
        <authorList>
            <person name="Yuan L."/>
        </authorList>
    </citation>
    <scope>NUCLEOTIDE SEQUENCE [LARGE SCALE GENOMIC DNA]</scope>
    <source>
        <strain evidence="2">ZHUSHIDOU_FW_LH</strain>
        <tissue evidence="2">Leaf</tissue>
    </source>
</reference>
<comment type="caution">
    <text evidence="2">The sequence shown here is derived from an EMBL/GenBank/DDBJ whole genome shotgun (WGS) entry which is preliminary data.</text>
</comment>
<name>A0AAN9I5H0_CROPI</name>
<dbReference type="EMBL" id="JAYWIO010000004">
    <property type="protein sequence ID" value="KAK7268208.1"/>
    <property type="molecule type" value="Genomic_DNA"/>
</dbReference>
<organism evidence="2 3">
    <name type="scientific">Crotalaria pallida</name>
    <name type="common">Smooth rattlebox</name>
    <name type="synonym">Crotalaria striata</name>
    <dbReference type="NCBI Taxonomy" id="3830"/>
    <lineage>
        <taxon>Eukaryota</taxon>
        <taxon>Viridiplantae</taxon>
        <taxon>Streptophyta</taxon>
        <taxon>Embryophyta</taxon>
        <taxon>Tracheophyta</taxon>
        <taxon>Spermatophyta</taxon>
        <taxon>Magnoliopsida</taxon>
        <taxon>eudicotyledons</taxon>
        <taxon>Gunneridae</taxon>
        <taxon>Pentapetalae</taxon>
        <taxon>rosids</taxon>
        <taxon>fabids</taxon>
        <taxon>Fabales</taxon>
        <taxon>Fabaceae</taxon>
        <taxon>Papilionoideae</taxon>
        <taxon>50 kb inversion clade</taxon>
        <taxon>genistoids sensu lato</taxon>
        <taxon>core genistoids</taxon>
        <taxon>Crotalarieae</taxon>
        <taxon>Crotalaria</taxon>
    </lineage>
</organism>
<feature type="compositionally biased region" description="Basic and acidic residues" evidence="1">
    <location>
        <begin position="20"/>
        <end position="31"/>
    </location>
</feature>
<evidence type="ECO:0000256" key="1">
    <source>
        <dbReference type="SAM" id="MobiDB-lite"/>
    </source>
</evidence>
<dbReference type="AlphaFoldDB" id="A0AAN9I5H0"/>
<sequence length="87" mass="9754">MGANAVGRDQGNKENKKRGNRAERGNERRDSQREKFLGFLYFSGPITQDPTVQSQIRLRSNTLLTLTLEQVADVNVTLSLLLGFAVF</sequence>
<keyword evidence="3" id="KW-1185">Reference proteome</keyword>
<gene>
    <name evidence="2" type="ORF">RIF29_20901</name>
</gene>
<proteinExistence type="predicted"/>
<evidence type="ECO:0000313" key="2">
    <source>
        <dbReference type="EMBL" id="KAK7268208.1"/>
    </source>
</evidence>
<evidence type="ECO:0000313" key="3">
    <source>
        <dbReference type="Proteomes" id="UP001372338"/>
    </source>
</evidence>